<protein>
    <recommendedName>
        <fullName evidence="1">DUF1854 domain-containing protein</fullName>
    </recommendedName>
</protein>
<dbReference type="Proteomes" id="UP000197446">
    <property type="component" value="Unassembled WGS sequence"/>
</dbReference>
<organism evidence="2 3">
    <name type="scientific">Roseateles puraquae</name>
    <dbReference type="NCBI Taxonomy" id="431059"/>
    <lineage>
        <taxon>Bacteria</taxon>
        <taxon>Pseudomonadati</taxon>
        <taxon>Pseudomonadota</taxon>
        <taxon>Betaproteobacteria</taxon>
        <taxon>Burkholderiales</taxon>
        <taxon>Sphaerotilaceae</taxon>
        <taxon>Roseateles</taxon>
    </lineage>
</organism>
<dbReference type="RefSeq" id="WP_088485236.1">
    <property type="nucleotide sequence ID" value="NZ_JBCNLH010000003.1"/>
</dbReference>
<feature type="domain" description="DUF1854" evidence="1">
    <location>
        <begin position="31"/>
        <end position="160"/>
    </location>
</feature>
<sequence>MSTPSFTLPFRELRLDALGRLLLTDLNGVEHAGVTPVRAHPISAPDEGISLVGVHGHELAWVPRLSGLPEAPRQLLQQELAAREFHPVLQRLISVNTFATPSTWRIETDRGEIDFVLKSEEDIRRLEEGRLLITSTHGVQLQVPDRWALDKQSKRLLERFL</sequence>
<dbReference type="InterPro" id="IPR015005">
    <property type="entry name" value="DUF1854"/>
</dbReference>
<dbReference type="Pfam" id="PF08909">
    <property type="entry name" value="DUF1854"/>
    <property type="match status" value="1"/>
</dbReference>
<dbReference type="EMBL" id="NISI01000010">
    <property type="protein sequence ID" value="OWR02261.1"/>
    <property type="molecule type" value="Genomic_DNA"/>
</dbReference>
<dbReference type="AlphaFoldDB" id="A0A254N250"/>
<accession>A0A254N250</accession>
<evidence type="ECO:0000313" key="3">
    <source>
        <dbReference type="Proteomes" id="UP000197446"/>
    </source>
</evidence>
<reference evidence="2 3" key="1">
    <citation type="journal article" date="2007" name="Int. J. Syst. Evol. Microbiol.">
        <title>Description of Pelomonas aquatica sp. nov. and Pelomonas puraquae sp. nov., isolated from industrial and haemodialysis water.</title>
        <authorList>
            <person name="Gomila M."/>
            <person name="Bowien B."/>
            <person name="Falsen E."/>
            <person name="Moore E.R."/>
            <person name="Lalucat J."/>
        </authorList>
    </citation>
    <scope>NUCLEOTIDE SEQUENCE [LARGE SCALE GENOMIC DNA]</scope>
    <source>
        <strain evidence="2 3">CCUG 52769</strain>
    </source>
</reference>
<evidence type="ECO:0000313" key="2">
    <source>
        <dbReference type="EMBL" id="OWR02261.1"/>
    </source>
</evidence>
<comment type="caution">
    <text evidence="2">The sequence shown here is derived from an EMBL/GenBank/DDBJ whole genome shotgun (WGS) entry which is preliminary data.</text>
</comment>
<gene>
    <name evidence="2" type="ORF">CDO81_21245</name>
</gene>
<name>A0A254N250_9BURK</name>
<evidence type="ECO:0000259" key="1">
    <source>
        <dbReference type="Pfam" id="PF08909"/>
    </source>
</evidence>
<proteinExistence type="predicted"/>
<dbReference type="OrthoDB" id="212426at2"/>
<keyword evidence="3" id="KW-1185">Reference proteome</keyword>